<evidence type="ECO:0000256" key="6">
    <source>
        <dbReference type="PROSITE-ProRule" id="PRU01384"/>
    </source>
</evidence>
<dbReference type="GO" id="GO:0009330">
    <property type="term" value="C:DNA topoisomerase type II (double strand cut, ATP-hydrolyzing) complex"/>
    <property type="evidence" value="ECO:0007669"/>
    <property type="project" value="TreeGrafter"/>
</dbReference>
<dbReference type="Gene3D" id="3.90.199.10">
    <property type="entry name" value="Topoisomerase II, domain 5"/>
    <property type="match status" value="1"/>
</dbReference>
<dbReference type="GO" id="GO:0034335">
    <property type="term" value="F:DNA negative supercoiling activity"/>
    <property type="evidence" value="ECO:0007669"/>
    <property type="project" value="UniProtKB-ARBA"/>
</dbReference>
<dbReference type="PROSITE" id="PS52040">
    <property type="entry name" value="TOPO_IIA"/>
    <property type="match status" value="1"/>
</dbReference>
<dbReference type="SUPFAM" id="SSF56719">
    <property type="entry name" value="Type II DNA topoisomerase"/>
    <property type="match status" value="1"/>
</dbReference>
<sequence>MARKKPAQEPENKRKTNENVMGLRAEVLEQPITETLETNYMPYAMSVIVSRAIPEIDGFKPSHRKLLYTMYKMGLLTGSRTKSANIVGQTMRLNPHGDAAIYETMVRLAKGCEALNTPFVDSKGNFGKVYSRDMSYAASRYTEAKLSAICAEVFRDIDKDTVDFVDNYDGSMKEPALLPTAFPNVLVSANTGIAVGMASQICGFNLSEVCETAINYIRDPDCDLMATLPAPDFPTGGEVIMEPGVMEEIYRTGRGSFKVRSRWRYDAKENVIEIYEIPYTTTAEAVMDKVAELVKAGKAKEISDMRDETDLGGLKLAIDLKRGADPEKLMAKLFKSTTLMDSFACNFNILIAGTPKVMGVREILSEWTAWRLDCVKRRIWFDMSRKKEKLHLLQGLGKILLDIDKAIAIIRNTEREADVVPNLMDGFGIDKVQAEFVAEIKLRNINREYILKRTAETESLENEIAELEATLNSRRRLQNVIVKELERIVKEYPSERRTGIVYADELPEEVEEEQVEDYPVRVFVSREGYLKKITPQSLRMASEQKYKEGDGPATEFDATNRSELLVFTDRQQVYKTRLADFEDNKASVLGVYLPGKLEMDEGERVVQVVDPGDYSGQILLFFENGKAARLALSAYETKTNRKKLLNAYSEKSPLVCILQLGEELELAAFSTEGRAIIFSSALLAPKTSRSTQGVAVMTMKPKYKLSGARPLHETGIKNLSRYRVRSLPAAGALLRDEDRGEKQLSLLEE</sequence>
<reference evidence="9" key="1">
    <citation type="submission" date="2020-10" db="EMBL/GenBank/DDBJ databases">
        <authorList>
            <person name="Gilroy R."/>
        </authorList>
    </citation>
    <scope>NUCLEOTIDE SEQUENCE</scope>
    <source>
        <strain evidence="9">ChiHecec3B27-6122</strain>
    </source>
</reference>
<dbReference type="Gene3D" id="2.120.10.90">
    <property type="entry name" value="DNA gyrase/topoisomerase IV, subunit A, C-terminal"/>
    <property type="match status" value="1"/>
</dbReference>
<comment type="catalytic activity">
    <reaction evidence="1 6">
        <text>ATP-dependent breakage, passage and rejoining of double-stranded DNA.</text>
        <dbReference type="EC" id="5.6.2.2"/>
    </reaction>
</comment>
<dbReference type="InterPro" id="IPR002205">
    <property type="entry name" value="Topo_IIA_dom_A"/>
</dbReference>
<dbReference type="PANTHER" id="PTHR43493:SF5">
    <property type="entry name" value="DNA GYRASE SUBUNIT A, CHLOROPLASTIC_MITOCHONDRIAL"/>
    <property type="match status" value="1"/>
</dbReference>
<dbReference type="InterPro" id="IPR035516">
    <property type="entry name" value="Gyrase/topoIV_suA_C"/>
</dbReference>
<dbReference type="AlphaFoldDB" id="A0A9D1G3D8"/>
<evidence type="ECO:0000256" key="7">
    <source>
        <dbReference type="SAM" id="Coils"/>
    </source>
</evidence>
<dbReference type="Gene3D" id="3.30.1360.40">
    <property type="match status" value="1"/>
</dbReference>
<dbReference type="Proteomes" id="UP000886876">
    <property type="component" value="Unassembled WGS sequence"/>
</dbReference>
<gene>
    <name evidence="9" type="ORF">IAD42_00925</name>
</gene>
<comment type="caution">
    <text evidence="9">The sequence shown here is derived from an EMBL/GenBank/DDBJ whole genome shotgun (WGS) entry which is preliminary data.</text>
</comment>
<feature type="domain" description="Topo IIA-type catalytic" evidence="8">
    <location>
        <begin position="52"/>
        <end position="515"/>
    </location>
</feature>
<name>A0A9D1G3D8_9FIRM</name>
<keyword evidence="5 6" id="KW-0413">Isomerase</keyword>
<evidence type="ECO:0000256" key="4">
    <source>
        <dbReference type="ARBA" id="ARBA00023125"/>
    </source>
</evidence>
<dbReference type="InterPro" id="IPR050220">
    <property type="entry name" value="Type_II_DNA_Topoisomerases"/>
</dbReference>
<dbReference type="SMART" id="SM00434">
    <property type="entry name" value="TOP4c"/>
    <property type="match status" value="1"/>
</dbReference>
<dbReference type="Gene3D" id="1.10.268.10">
    <property type="entry name" value="Topoisomerase, domain 3"/>
    <property type="match status" value="1"/>
</dbReference>
<dbReference type="PANTHER" id="PTHR43493">
    <property type="entry name" value="DNA GYRASE/TOPOISOMERASE SUBUNIT A"/>
    <property type="match status" value="1"/>
</dbReference>
<keyword evidence="4 6" id="KW-0238">DNA-binding</keyword>
<reference evidence="9" key="2">
    <citation type="journal article" date="2021" name="PeerJ">
        <title>Extensive microbial diversity within the chicken gut microbiome revealed by metagenomics and culture.</title>
        <authorList>
            <person name="Gilroy R."/>
            <person name="Ravi A."/>
            <person name="Getino M."/>
            <person name="Pursley I."/>
            <person name="Horton D.L."/>
            <person name="Alikhan N.F."/>
            <person name="Baker D."/>
            <person name="Gharbi K."/>
            <person name="Hall N."/>
            <person name="Watson M."/>
            <person name="Adriaenssens E.M."/>
            <person name="Foster-Nyarko E."/>
            <person name="Jarju S."/>
            <person name="Secka A."/>
            <person name="Antonio M."/>
            <person name="Oren A."/>
            <person name="Chaudhuri R.R."/>
            <person name="La Ragione R."/>
            <person name="Hildebrand F."/>
            <person name="Pallen M.J."/>
        </authorList>
    </citation>
    <scope>NUCLEOTIDE SEQUENCE</scope>
    <source>
        <strain evidence="9">ChiHecec3B27-6122</strain>
    </source>
</reference>
<dbReference type="GO" id="GO:0003677">
    <property type="term" value="F:DNA binding"/>
    <property type="evidence" value="ECO:0007669"/>
    <property type="project" value="UniProtKB-UniRule"/>
</dbReference>
<dbReference type="InterPro" id="IPR013760">
    <property type="entry name" value="Topo_IIA-like_dom_sf"/>
</dbReference>
<feature type="active site" description="O-(5'-phospho-DNA)-tyrosine intermediate" evidence="6">
    <location>
        <position position="141"/>
    </location>
</feature>
<dbReference type="InterPro" id="IPR013757">
    <property type="entry name" value="Topo_IIA_A_a_sf"/>
</dbReference>
<evidence type="ECO:0000256" key="5">
    <source>
        <dbReference type="ARBA" id="ARBA00023235"/>
    </source>
</evidence>
<dbReference type="SUPFAM" id="SSF101904">
    <property type="entry name" value="GyrA/ParC C-terminal domain-like"/>
    <property type="match status" value="1"/>
</dbReference>
<dbReference type="GO" id="GO:0005524">
    <property type="term" value="F:ATP binding"/>
    <property type="evidence" value="ECO:0007669"/>
    <property type="project" value="InterPro"/>
</dbReference>
<evidence type="ECO:0000259" key="8">
    <source>
        <dbReference type="PROSITE" id="PS52040"/>
    </source>
</evidence>
<dbReference type="Pfam" id="PF00521">
    <property type="entry name" value="DNA_topoisoIV"/>
    <property type="match status" value="1"/>
</dbReference>
<protein>
    <submittedName>
        <fullName evidence="9">Topoisomerase IV</fullName>
    </submittedName>
</protein>
<evidence type="ECO:0000313" key="10">
    <source>
        <dbReference type="Proteomes" id="UP000886876"/>
    </source>
</evidence>
<dbReference type="InterPro" id="IPR013758">
    <property type="entry name" value="Topo_IIA_A/C_ab"/>
</dbReference>
<evidence type="ECO:0000256" key="3">
    <source>
        <dbReference type="ARBA" id="ARBA00023029"/>
    </source>
</evidence>
<evidence type="ECO:0000313" key="9">
    <source>
        <dbReference type="EMBL" id="HIS96518.1"/>
    </source>
</evidence>
<keyword evidence="7" id="KW-0175">Coiled coil</keyword>
<proteinExistence type="inferred from homology"/>
<accession>A0A9D1G3D8</accession>
<evidence type="ECO:0000256" key="2">
    <source>
        <dbReference type="ARBA" id="ARBA00008263"/>
    </source>
</evidence>
<dbReference type="GO" id="GO:0006265">
    <property type="term" value="P:DNA topological change"/>
    <property type="evidence" value="ECO:0007669"/>
    <property type="project" value="UniProtKB-UniRule"/>
</dbReference>
<dbReference type="CDD" id="cd00187">
    <property type="entry name" value="TOP4c"/>
    <property type="match status" value="1"/>
</dbReference>
<comment type="similarity">
    <text evidence="2">Belongs to the type II topoisomerase GyrA/ParC subunit family.</text>
</comment>
<feature type="coiled-coil region" evidence="7">
    <location>
        <begin position="450"/>
        <end position="480"/>
    </location>
</feature>
<dbReference type="GO" id="GO:0005737">
    <property type="term" value="C:cytoplasm"/>
    <property type="evidence" value="ECO:0007669"/>
    <property type="project" value="TreeGrafter"/>
</dbReference>
<evidence type="ECO:0000256" key="1">
    <source>
        <dbReference type="ARBA" id="ARBA00000185"/>
    </source>
</evidence>
<keyword evidence="3 6" id="KW-0799">Topoisomerase</keyword>
<organism evidence="9 10">
    <name type="scientific">Candidatus Scatomorpha pullistercoris</name>
    <dbReference type="NCBI Taxonomy" id="2840929"/>
    <lineage>
        <taxon>Bacteria</taxon>
        <taxon>Bacillati</taxon>
        <taxon>Bacillota</taxon>
        <taxon>Clostridia</taxon>
        <taxon>Eubacteriales</taxon>
        <taxon>Candidatus Scatomorpha</taxon>
    </lineage>
</organism>
<dbReference type="EMBL" id="DVJS01000022">
    <property type="protein sequence ID" value="HIS96518.1"/>
    <property type="molecule type" value="Genomic_DNA"/>
</dbReference>